<sequence>MICANIDLPLPLGPTMPVNCLENVALSPEKSGLPSGRRKVRSLMIKVALPLLISISS</sequence>
<dbReference type="Proteomes" id="UP000050384">
    <property type="component" value="Unassembled WGS sequence"/>
</dbReference>
<proteinExistence type="predicted"/>
<dbReference type="AlphaFoldDB" id="A0A0P9ZXU3"/>
<evidence type="ECO:0000313" key="1">
    <source>
        <dbReference type="EMBL" id="KPY55489.1"/>
    </source>
</evidence>
<accession>A0A0P9ZXU3</accession>
<gene>
    <name evidence="1" type="ORF">ALO94_200883</name>
</gene>
<protein>
    <submittedName>
        <fullName evidence="1">Lipoprotein</fullName>
    </submittedName>
</protein>
<evidence type="ECO:0000313" key="2">
    <source>
        <dbReference type="Proteomes" id="UP000050384"/>
    </source>
</evidence>
<reference evidence="1 2" key="1">
    <citation type="submission" date="2015-09" db="EMBL/GenBank/DDBJ databases">
        <title>Genome announcement of multiple Pseudomonas syringae strains.</title>
        <authorList>
            <person name="Thakur S."/>
            <person name="Wang P.W."/>
            <person name="Gong Y."/>
            <person name="Weir B.S."/>
            <person name="Guttman D.S."/>
        </authorList>
    </citation>
    <scope>NUCLEOTIDE SEQUENCE [LARGE SCALE GENOMIC DNA]</scope>
    <source>
        <strain evidence="1 2">ICMP16929</strain>
    </source>
</reference>
<keyword evidence="1" id="KW-0449">Lipoprotein</keyword>
<name>A0A0P9ZXU3_PSESX</name>
<dbReference type="EMBL" id="LJRI01001643">
    <property type="protein sequence ID" value="KPY55489.1"/>
    <property type="molecule type" value="Genomic_DNA"/>
</dbReference>
<organism evidence="1 2">
    <name type="scientific">Pseudomonas syringae pv. spinaceae</name>
    <dbReference type="NCBI Taxonomy" id="264459"/>
    <lineage>
        <taxon>Bacteria</taxon>
        <taxon>Pseudomonadati</taxon>
        <taxon>Pseudomonadota</taxon>
        <taxon>Gammaproteobacteria</taxon>
        <taxon>Pseudomonadales</taxon>
        <taxon>Pseudomonadaceae</taxon>
        <taxon>Pseudomonas</taxon>
        <taxon>Pseudomonas syringae</taxon>
    </lineage>
</organism>
<comment type="caution">
    <text evidence="1">The sequence shown here is derived from an EMBL/GenBank/DDBJ whole genome shotgun (WGS) entry which is preliminary data.</text>
</comment>